<dbReference type="PANTHER" id="PTHR28304">
    <property type="entry name" value="PEROXISOMAL MEMBRANE PROTEIN PEX29"/>
    <property type="match status" value="1"/>
</dbReference>
<dbReference type="InterPro" id="IPR010482">
    <property type="entry name" value="TECPR1-like_DysF"/>
</dbReference>
<dbReference type="EMBL" id="KN847544">
    <property type="protein sequence ID" value="KIW03555.1"/>
    <property type="molecule type" value="Genomic_DNA"/>
</dbReference>
<evidence type="ECO:0000256" key="1">
    <source>
        <dbReference type="ARBA" id="ARBA00004141"/>
    </source>
</evidence>
<feature type="transmembrane region" description="Helical" evidence="6">
    <location>
        <begin position="149"/>
        <end position="180"/>
    </location>
</feature>
<protein>
    <recommendedName>
        <fullName evidence="7">TECPR1-like DysF domain-containing protein</fullName>
    </recommendedName>
</protein>
<dbReference type="FunCoup" id="A0A0D2AAG8">
    <property type="interactions" value="61"/>
</dbReference>
<keyword evidence="4 6" id="KW-0472">Membrane</keyword>
<dbReference type="PANTHER" id="PTHR28304:SF2">
    <property type="entry name" value="PEROXISOMAL MEMBRANE PROTEIN PEX29"/>
    <property type="match status" value="1"/>
</dbReference>
<accession>A0A0D2AAG8</accession>
<evidence type="ECO:0000256" key="4">
    <source>
        <dbReference type="ARBA" id="ARBA00023136"/>
    </source>
</evidence>
<dbReference type="GeneID" id="27313288"/>
<keyword evidence="9" id="KW-1185">Reference proteome</keyword>
<dbReference type="RefSeq" id="XP_016213424.1">
    <property type="nucleotide sequence ID" value="XM_016358805.1"/>
</dbReference>
<evidence type="ECO:0000256" key="3">
    <source>
        <dbReference type="ARBA" id="ARBA00022989"/>
    </source>
</evidence>
<keyword evidence="3 6" id="KW-1133">Transmembrane helix</keyword>
<dbReference type="Proteomes" id="UP000053259">
    <property type="component" value="Unassembled WGS sequence"/>
</dbReference>
<evidence type="ECO:0000256" key="5">
    <source>
        <dbReference type="SAM" id="MobiDB-lite"/>
    </source>
</evidence>
<reference evidence="8 9" key="1">
    <citation type="submission" date="2015-01" db="EMBL/GenBank/DDBJ databases">
        <title>The Genome Sequence of Ochroconis gallopava CBS43764.</title>
        <authorList>
            <consortium name="The Broad Institute Genomics Platform"/>
            <person name="Cuomo C."/>
            <person name="de Hoog S."/>
            <person name="Gorbushina A."/>
            <person name="Stielow B."/>
            <person name="Teixiera M."/>
            <person name="Abouelleil A."/>
            <person name="Chapman S.B."/>
            <person name="Priest M."/>
            <person name="Young S.K."/>
            <person name="Wortman J."/>
            <person name="Nusbaum C."/>
            <person name="Birren B."/>
        </authorList>
    </citation>
    <scope>NUCLEOTIDE SEQUENCE [LARGE SCALE GENOMIC DNA]</scope>
    <source>
        <strain evidence="8 9">CBS 43764</strain>
    </source>
</reference>
<dbReference type="OrthoDB" id="74314at2759"/>
<gene>
    <name evidence="8" type="ORF">PV09_05315</name>
</gene>
<feature type="domain" description="TECPR1-like DysF" evidence="7">
    <location>
        <begin position="107"/>
        <end position="493"/>
    </location>
</feature>
<dbReference type="GO" id="GO:0007031">
    <property type="term" value="P:peroxisome organization"/>
    <property type="evidence" value="ECO:0007669"/>
    <property type="project" value="UniProtKB-ARBA"/>
</dbReference>
<dbReference type="STRING" id="253628.A0A0D2AAG8"/>
<sequence length="514" mass="59000">MDENRPTSEERDDGMPIIRVTSHDGAARTPSPGKSTHIRSKSQDMLSRGASKVLDKIDNRKTERSSSSMQDRLLNLLLSQVIPADGAVDTEKSNTKRPRTYAEKPNFSVGTMSYNFRRFNARIGPVFVFQNRVFRVLSWRKPSHTLSFLAVYSFVCLDPYLLVVVPLAICLFFIMVPAFLARHPPPPSTLPSELYPLGGPPLAPATRIKPAPDLSKDFFRNMRDLQNSMEDFSRLHDEILKRLLPPTNFSDEAYTSVLFIVMFFAVLLLFVTAHLIPWRFVFLLGGWAVIGSNHPFVQDLLEQKASPETIAQQQSEVQSQLHAFAEADIILDPAPEKREVEIFELQHRNPYDREAEWEPWVFTPHPYDPMSPAMIAGDRPKGTRFFEDVVPPRGWKFADKKWTLDLLSREWVEERCITGVEVEVEGERWVSDLAYEFEDDEDDLDSLAESHKSKKMKNKEIGKEKEKKKAIVTWEEGHGRHKLGEWRRRRWVRLVQRVAIDAGKDDGITVVSNE</sequence>
<evidence type="ECO:0000256" key="6">
    <source>
        <dbReference type="SAM" id="Phobius"/>
    </source>
</evidence>
<feature type="region of interest" description="Disordered" evidence="5">
    <location>
        <begin position="1"/>
        <end position="50"/>
    </location>
</feature>
<dbReference type="InterPro" id="IPR052816">
    <property type="entry name" value="Peroxisomal_Membrane_PEX28-32"/>
</dbReference>
<dbReference type="AlphaFoldDB" id="A0A0D2AAG8"/>
<feature type="transmembrane region" description="Helical" evidence="6">
    <location>
        <begin position="253"/>
        <end position="276"/>
    </location>
</feature>
<keyword evidence="2 6" id="KW-0812">Transmembrane</keyword>
<dbReference type="VEuPathDB" id="FungiDB:PV09_05315"/>
<name>A0A0D2AAG8_9PEZI</name>
<dbReference type="HOGENOM" id="CLU_024267_1_0_1"/>
<dbReference type="Pfam" id="PF06398">
    <property type="entry name" value="Pex24p"/>
    <property type="match status" value="1"/>
</dbReference>
<comment type="subcellular location">
    <subcellularLocation>
        <location evidence="1">Membrane</location>
        <topology evidence="1">Multi-pass membrane protein</topology>
    </subcellularLocation>
</comment>
<organism evidence="8 9">
    <name type="scientific">Verruconis gallopava</name>
    <dbReference type="NCBI Taxonomy" id="253628"/>
    <lineage>
        <taxon>Eukaryota</taxon>
        <taxon>Fungi</taxon>
        <taxon>Dikarya</taxon>
        <taxon>Ascomycota</taxon>
        <taxon>Pezizomycotina</taxon>
        <taxon>Dothideomycetes</taxon>
        <taxon>Pleosporomycetidae</taxon>
        <taxon>Venturiales</taxon>
        <taxon>Sympoventuriaceae</taxon>
        <taxon>Verruconis</taxon>
    </lineage>
</organism>
<proteinExistence type="predicted"/>
<dbReference type="GO" id="GO:0005778">
    <property type="term" value="C:peroxisomal membrane"/>
    <property type="evidence" value="ECO:0007669"/>
    <property type="project" value="TreeGrafter"/>
</dbReference>
<evidence type="ECO:0000313" key="8">
    <source>
        <dbReference type="EMBL" id="KIW03555.1"/>
    </source>
</evidence>
<dbReference type="InParanoid" id="A0A0D2AAG8"/>
<evidence type="ECO:0000256" key="2">
    <source>
        <dbReference type="ARBA" id="ARBA00022692"/>
    </source>
</evidence>
<evidence type="ECO:0000313" key="9">
    <source>
        <dbReference type="Proteomes" id="UP000053259"/>
    </source>
</evidence>
<evidence type="ECO:0000259" key="7">
    <source>
        <dbReference type="Pfam" id="PF06398"/>
    </source>
</evidence>